<accession>A0A8K0CNF2</accession>
<evidence type="ECO:0000313" key="1">
    <source>
        <dbReference type="EMBL" id="KAF2890615.1"/>
    </source>
</evidence>
<dbReference type="OrthoDB" id="416987at2759"/>
<dbReference type="AlphaFoldDB" id="A0A8K0CNF2"/>
<dbReference type="Proteomes" id="UP000801492">
    <property type="component" value="Unassembled WGS sequence"/>
</dbReference>
<protein>
    <recommendedName>
        <fullName evidence="3">Peptidase aspartic putative domain-containing protein</fullName>
    </recommendedName>
</protein>
<reference evidence="1" key="1">
    <citation type="submission" date="2019-08" db="EMBL/GenBank/DDBJ databases">
        <title>The genome of the North American firefly Photinus pyralis.</title>
        <authorList>
            <consortium name="Photinus pyralis genome working group"/>
            <person name="Fallon T.R."/>
            <person name="Sander Lower S.E."/>
            <person name="Weng J.-K."/>
        </authorList>
    </citation>
    <scope>NUCLEOTIDE SEQUENCE</scope>
    <source>
        <strain evidence="1">TRF0915ILg1</strain>
        <tissue evidence="1">Whole body</tissue>
    </source>
</reference>
<sequence>MSLEVEKKSRSAIRREFTVIADKIKNILKNEKMGINQLKGNFIILTERHESLTTKNASINELLLGDDAMTEQQMDEELSKADKYSLEFIIIKENIFQLLERDMPVLPSADSHCSDPSLKHAFNYKLPKMKFKQTGGEIKDWLSHWGQFKKKEKMDPSDKLHYSLMSITRNSVAKKIVESFPATSEMYDNKIKALNDSYRNIVPIPNRPWIEELKLHNIYLSDINTDGAIEVLLGADVVGSLLTGNRKEVRNGLIAFETKLGWTVMGKVSKDANNCKDSVKVNEKGRIEVRLPFIENHPPLSTNYGLAMQRMNGTIKTLKSEGYYEAYQVVFGVPLSHFQLAASIEYHLSQVLAECKNGVRDLSVNLVERLKGSFCVDNCVMELAKSIMWEHKFDLRGWEFNTNDEVPPSNALGLLWDRKTDTLEINVDNLLLIKLETVTKRTNLSAAHRIFDPCGMV</sequence>
<organism evidence="1 2">
    <name type="scientific">Ignelater luminosus</name>
    <name type="common">Cucubano</name>
    <name type="synonym">Pyrophorus luminosus</name>
    <dbReference type="NCBI Taxonomy" id="2038154"/>
    <lineage>
        <taxon>Eukaryota</taxon>
        <taxon>Metazoa</taxon>
        <taxon>Ecdysozoa</taxon>
        <taxon>Arthropoda</taxon>
        <taxon>Hexapoda</taxon>
        <taxon>Insecta</taxon>
        <taxon>Pterygota</taxon>
        <taxon>Neoptera</taxon>
        <taxon>Endopterygota</taxon>
        <taxon>Coleoptera</taxon>
        <taxon>Polyphaga</taxon>
        <taxon>Elateriformia</taxon>
        <taxon>Elateroidea</taxon>
        <taxon>Elateridae</taxon>
        <taxon>Agrypninae</taxon>
        <taxon>Pyrophorini</taxon>
        <taxon>Ignelater</taxon>
    </lineage>
</organism>
<dbReference type="EMBL" id="VTPC01049347">
    <property type="protein sequence ID" value="KAF2890615.1"/>
    <property type="molecule type" value="Genomic_DNA"/>
</dbReference>
<name>A0A8K0CNF2_IGNLU</name>
<proteinExistence type="predicted"/>
<gene>
    <name evidence="1" type="ORF">ILUMI_15558</name>
</gene>
<evidence type="ECO:0000313" key="2">
    <source>
        <dbReference type="Proteomes" id="UP000801492"/>
    </source>
</evidence>
<evidence type="ECO:0008006" key="3">
    <source>
        <dbReference type="Google" id="ProtNLM"/>
    </source>
</evidence>
<keyword evidence="2" id="KW-1185">Reference proteome</keyword>
<comment type="caution">
    <text evidence="1">The sequence shown here is derived from an EMBL/GenBank/DDBJ whole genome shotgun (WGS) entry which is preliminary data.</text>
</comment>